<keyword evidence="2" id="KW-1185">Reference proteome</keyword>
<dbReference type="STRING" id="370438.PTH_2568"/>
<dbReference type="Proteomes" id="UP000006556">
    <property type="component" value="Chromosome"/>
</dbReference>
<dbReference type="HOGENOM" id="CLU_2155953_0_0_9"/>
<evidence type="ECO:0000313" key="1">
    <source>
        <dbReference type="EMBL" id="BAF60749.1"/>
    </source>
</evidence>
<sequence length="111" mass="12370">MAQVKILQIVTLSEMGGAQKVVYHIAAGLPQELFEVTVACAPGGELVRWLRLLPNKVRVAEIPELKRNVSPFFDLLARLRLAAGGKLCVIYNGLPNLKKFSQPERRIFWTG</sequence>
<dbReference type="EMBL" id="AP009389">
    <property type="protein sequence ID" value="BAF60749.1"/>
    <property type="molecule type" value="Genomic_DNA"/>
</dbReference>
<dbReference type="eggNOG" id="COG0438">
    <property type="taxonomic scope" value="Bacteria"/>
</dbReference>
<name>A5CZ39_PELTS</name>
<reference evidence="2" key="1">
    <citation type="journal article" date="2008" name="Genome Res.">
        <title>The genome of Pelotomaculum thermopropionicum reveals niche-associated evolution in anaerobic microbiota.</title>
        <authorList>
            <person name="Kosaka T."/>
            <person name="Kato S."/>
            <person name="Shimoyama T."/>
            <person name="Ishii S."/>
            <person name="Abe T."/>
            <person name="Watanabe K."/>
        </authorList>
    </citation>
    <scope>NUCLEOTIDE SEQUENCE [LARGE SCALE GENOMIC DNA]</scope>
    <source>
        <strain evidence="2">DSM 13744 / JCM 10971 / SI</strain>
    </source>
</reference>
<protein>
    <submittedName>
        <fullName evidence="1">Hypothetical membrane protein</fullName>
    </submittedName>
</protein>
<dbReference type="KEGG" id="pth:PTH_2568"/>
<accession>A5CZ39</accession>
<evidence type="ECO:0000313" key="2">
    <source>
        <dbReference type="Proteomes" id="UP000006556"/>
    </source>
</evidence>
<gene>
    <name evidence="1" type="ordered locus">PTH_2568</name>
</gene>
<organism evidence="1 2">
    <name type="scientific">Pelotomaculum thermopropionicum (strain DSM 13744 / JCM 10971 / SI)</name>
    <dbReference type="NCBI Taxonomy" id="370438"/>
    <lineage>
        <taxon>Bacteria</taxon>
        <taxon>Bacillati</taxon>
        <taxon>Bacillota</taxon>
        <taxon>Clostridia</taxon>
        <taxon>Eubacteriales</taxon>
        <taxon>Desulfotomaculaceae</taxon>
        <taxon>Pelotomaculum</taxon>
    </lineage>
</organism>
<dbReference type="AlphaFoldDB" id="A5CZ39"/>
<proteinExistence type="predicted"/>